<keyword evidence="1" id="KW-1133">Transmembrane helix</keyword>
<comment type="caution">
    <text evidence="2">The sequence shown here is derived from an EMBL/GenBank/DDBJ whole genome shotgun (WGS) entry which is preliminary data.</text>
</comment>
<organism evidence="2 3">
    <name type="scientific">Armillaria luteobubalina</name>
    <dbReference type="NCBI Taxonomy" id="153913"/>
    <lineage>
        <taxon>Eukaryota</taxon>
        <taxon>Fungi</taxon>
        <taxon>Dikarya</taxon>
        <taxon>Basidiomycota</taxon>
        <taxon>Agaricomycotina</taxon>
        <taxon>Agaricomycetes</taxon>
        <taxon>Agaricomycetidae</taxon>
        <taxon>Agaricales</taxon>
        <taxon>Marasmiineae</taxon>
        <taxon>Physalacriaceae</taxon>
        <taxon>Armillaria</taxon>
    </lineage>
</organism>
<accession>A0AA39V5Q5</accession>
<protein>
    <submittedName>
        <fullName evidence="2">Uncharacterized protein</fullName>
    </submittedName>
</protein>
<dbReference type="Proteomes" id="UP001175228">
    <property type="component" value="Unassembled WGS sequence"/>
</dbReference>
<evidence type="ECO:0000313" key="2">
    <source>
        <dbReference type="EMBL" id="KAK0506775.1"/>
    </source>
</evidence>
<name>A0AA39V5Q5_9AGAR</name>
<evidence type="ECO:0000313" key="3">
    <source>
        <dbReference type="Proteomes" id="UP001175228"/>
    </source>
</evidence>
<keyword evidence="1" id="KW-0472">Membrane</keyword>
<reference evidence="2" key="1">
    <citation type="submission" date="2023-06" db="EMBL/GenBank/DDBJ databases">
        <authorList>
            <consortium name="Lawrence Berkeley National Laboratory"/>
            <person name="Ahrendt S."/>
            <person name="Sahu N."/>
            <person name="Indic B."/>
            <person name="Wong-Bajracharya J."/>
            <person name="Merenyi Z."/>
            <person name="Ke H.-M."/>
            <person name="Monk M."/>
            <person name="Kocsube S."/>
            <person name="Drula E."/>
            <person name="Lipzen A."/>
            <person name="Balint B."/>
            <person name="Henrissat B."/>
            <person name="Andreopoulos B."/>
            <person name="Martin F.M."/>
            <person name="Harder C.B."/>
            <person name="Rigling D."/>
            <person name="Ford K.L."/>
            <person name="Foster G.D."/>
            <person name="Pangilinan J."/>
            <person name="Papanicolaou A."/>
            <person name="Barry K."/>
            <person name="LaButti K."/>
            <person name="Viragh M."/>
            <person name="Koriabine M."/>
            <person name="Yan M."/>
            <person name="Riley R."/>
            <person name="Champramary S."/>
            <person name="Plett K.L."/>
            <person name="Tsai I.J."/>
            <person name="Slot J."/>
            <person name="Sipos G."/>
            <person name="Plett J."/>
            <person name="Nagy L.G."/>
            <person name="Grigoriev I.V."/>
        </authorList>
    </citation>
    <scope>NUCLEOTIDE SEQUENCE</scope>
    <source>
        <strain evidence="2">HWK02</strain>
    </source>
</reference>
<keyword evidence="1" id="KW-0812">Transmembrane</keyword>
<keyword evidence="3" id="KW-1185">Reference proteome</keyword>
<dbReference type="EMBL" id="JAUEPU010000001">
    <property type="protein sequence ID" value="KAK0506775.1"/>
    <property type="molecule type" value="Genomic_DNA"/>
</dbReference>
<evidence type="ECO:0000256" key="1">
    <source>
        <dbReference type="SAM" id="Phobius"/>
    </source>
</evidence>
<dbReference type="AlphaFoldDB" id="A0AA39V5Q5"/>
<sequence>MQAPSQPLTQFPSMVALDQSAILMPPNLAPDDIDWILNTSLTFKVLAGAGKLDHMGIAKAIANIALLIMELVQDNKKACDEVKDTVNHLKDLKHDLSKMYGKTGFWAKTKRPFQGKAILDDINQHKGYINDARDKLIVEEVAAKVTDIHDHLVNVIIIIISIIIVLTIVH</sequence>
<gene>
    <name evidence="2" type="ORF">EDD18DRAFT_1098018</name>
</gene>
<proteinExistence type="predicted"/>
<feature type="transmembrane region" description="Helical" evidence="1">
    <location>
        <begin position="151"/>
        <end position="169"/>
    </location>
</feature>